<evidence type="ECO:0000313" key="3">
    <source>
        <dbReference type="Proteomes" id="UP000016933"/>
    </source>
</evidence>
<keyword evidence="3" id="KW-1185">Reference proteome</keyword>
<dbReference type="Proteomes" id="UP000016933">
    <property type="component" value="Unassembled WGS sequence"/>
</dbReference>
<dbReference type="AlphaFoldDB" id="N1PMA2"/>
<reference evidence="2 3" key="2">
    <citation type="journal article" date="2012" name="PLoS Pathog.">
        <title>Diverse lifestyles and strategies of plant pathogenesis encoded in the genomes of eighteen Dothideomycetes fungi.</title>
        <authorList>
            <person name="Ohm R.A."/>
            <person name="Feau N."/>
            <person name="Henrissat B."/>
            <person name="Schoch C.L."/>
            <person name="Horwitz B.A."/>
            <person name="Barry K.W."/>
            <person name="Condon B.J."/>
            <person name="Copeland A.C."/>
            <person name="Dhillon B."/>
            <person name="Glaser F."/>
            <person name="Hesse C.N."/>
            <person name="Kosti I."/>
            <person name="LaButti K."/>
            <person name="Lindquist E.A."/>
            <person name="Lucas S."/>
            <person name="Salamov A.A."/>
            <person name="Bradshaw R.E."/>
            <person name="Ciuffetti L."/>
            <person name="Hamelin R.C."/>
            <person name="Kema G.H.J."/>
            <person name="Lawrence C."/>
            <person name="Scott J.A."/>
            <person name="Spatafora J.W."/>
            <person name="Turgeon B.G."/>
            <person name="de Wit P.J.G.M."/>
            <person name="Zhong S."/>
            <person name="Goodwin S.B."/>
            <person name="Grigoriev I.V."/>
        </authorList>
    </citation>
    <scope>NUCLEOTIDE SEQUENCE [LARGE SCALE GENOMIC DNA]</scope>
    <source>
        <strain evidence="3">NZE10 / CBS 128990</strain>
    </source>
</reference>
<proteinExistence type="predicted"/>
<evidence type="ECO:0000313" key="2">
    <source>
        <dbReference type="EMBL" id="EME42486.1"/>
    </source>
</evidence>
<gene>
    <name evidence="2" type="ORF">DOTSEDRAFT_26072</name>
</gene>
<evidence type="ECO:0000256" key="1">
    <source>
        <dbReference type="SAM" id="MobiDB-lite"/>
    </source>
</evidence>
<sequence length="346" mass="38857">MATTRSRAQHHAPASKKRKLDSTAPTASTHTMRTRTRAKTFRFTDLPAEIRHLVYERAYAANAPTPLQAIRLPQHIKVPQIFSEALPFFFENTSIVVDVRSNWCVRYVHRHHAGHERWSSTGKITMPKLATTKVLSDKVIRFRDVVFEVTCCCCDEGKVIARMKVKVGYFERGVQSAQVLETELVPGPAQNKPTIRESLEKMFESAREVLHLVSRQAGFNGLKLLDLQRLARLFRDTAKDDSDHDSDAARDQPYDGYVARGNGQNRVECLPTEWAYASVAASTRINTLTEAAQVITHKTDHVLTFKHSSHPGQSRIANTLTSADLVETVDNAADPTVFIPMTKLNP</sequence>
<dbReference type="HOGENOM" id="CLU_801737_0_0_1"/>
<accession>N1PMA2</accession>
<feature type="region of interest" description="Disordered" evidence="1">
    <location>
        <begin position="1"/>
        <end position="36"/>
    </location>
</feature>
<protein>
    <submittedName>
        <fullName evidence="2">Uncharacterized protein</fullName>
    </submittedName>
</protein>
<dbReference type="EMBL" id="KB446541">
    <property type="protein sequence ID" value="EME42486.1"/>
    <property type="molecule type" value="Genomic_DNA"/>
</dbReference>
<reference evidence="3" key="1">
    <citation type="journal article" date="2012" name="PLoS Genet.">
        <title>The genomes of the fungal plant pathogens Cladosporium fulvum and Dothistroma septosporum reveal adaptation to different hosts and lifestyles but also signatures of common ancestry.</title>
        <authorList>
            <person name="de Wit P.J.G.M."/>
            <person name="van der Burgt A."/>
            <person name="Oekmen B."/>
            <person name="Stergiopoulos I."/>
            <person name="Abd-Elsalam K.A."/>
            <person name="Aerts A.L."/>
            <person name="Bahkali A.H."/>
            <person name="Beenen H.G."/>
            <person name="Chettri P."/>
            <person name="Cox M.P."/>
            <person name="Datema E."/>
            <person name="de Vries R.P."/>
            <person name="Dhillon B."/>
            <person name="Ganley A.R."/>
            <person name="Griffiths S.A."/>
            <person name="Guo Y."/>
            <person name="Hamelin R.C."/>
            <person name="Henrissat B."/>
            <person name="Kabir M.S."/>
            <person name="Jashni M.K."/>
            <person name="Kema G."/>
            <person name="Klaubauf S."/>
            <person name="Lapidus A."/>
            <person name="Levasseur A."/>
            <person name="Lindquist E."/>
            <person name="Mehrabi R."/>
            <person name="Ohm R.A."/>
            <person name="Owen T.J."/>
            <person name="Salamov A."/>
            <person name="Schwelm A."/>
            <person name="Schijlen E."/>
            <person name="Sun H."/>
            <person name="van den Burg H.A."/>
            <person name="van Ham R.C.H.J."/>
            <person name="Zhang S."/>
            <person name="Goodwin S.B."/>
            <person name="Grigoriev I.V."/>
            <person name="Collemare J."/>
            <person name="Bradshaw R.E."/>
        </authorList>
    </citation>
    <scope>NUCLEOTIDE SEQUENCE [LARGE SCALE GENOMIC DNA]</scope>
    <source>
        <strain evidence="3">NZE10 / CBS 128990</strain>
    </source>
</reference>
<dbReference type="OMA" id="HHAGHER"/>
<organism evidence="2 3">
    <name type="scientific">Dothistroma septosporum (strain NZE10 / CBS 128990)</name>
    <name type="common">Red band needle blight fungus</name>
    <name type="synonym">Mycosphaerella pini</name>
    <dbReference type="NCBI Taxonomy" id="675120"/>
    <lineage>
        <taxon>Eukaryota</taxon>
        <taxon>Fungi</taxon>
        <taxon>Dikarya</taxon>
        <taxon>Ascomycota</taxon>
        <taxon>Pezizomycotina</taxon>
        <taxon>Dothideomycetes</taxon>
        <taxon>Dothideomycetidae</taxon>
        <taxon>Mycosphaerellales</taxon>
        <taxon>Mycosphaerellaceae</taxon>
        <taxon>Dothistroma</taxon>
    </lineage>
</organism>
<dbReference type="OrthoDB" id="5397846at2759"/>
<feature type="compositionally biased region" description="Basic residues" evidence="1">
    <location>
        <begin position="7"/>
        <end position="19"/>
    </location>
</feature>
<name>N1PMA2_DOTSN</name>